<protein>
    <submittedName>
        <fullName evidence="1">Hydrolase</fullName>
    </submittedName>
</protein>
<name>A0A3A1TWZ5_9MICO</name>
<keyword evidence="2" id="KW-1185">Reference proteome</keyword>
<gene>
    <name evidence="1" type="ORF">D1781_15075</name>
</gene>
<dbReference type="Proteomes" id="UP000265742">
    <property type="component" value="Unassembled WGS sequence"/>
</dbReference>
<dbReference type="GO" id="GO:0016787">
    <property type="term" value="F:hydrolase activity"/>
    <property type="evidence" value="ECO:0007669"/>
    <property type="project" value="UniProtKB-KW"/>
</dbReference>
<dbReference type="EMBL" id="QXTG01000002">
    <property type="protein sequence ID" value="RIX28712.1"/>
    <property type="molecule type" value="Genomic_DNA"/>
</dbReference>
<dbReference type="InterPro" id="IPR023214">
    <property type="entry name" value="HAD_sf"/>
</dbReference>
<keyword evidence="1" id="KW-0378">Hydrolase</keyword>
<reference evidence="2" key="1">
    <citation type="submission" date="2018-09" db="EMBL/GenBank/DDBJ databases">
        <authorList>
            <person name="Kim I."/>
        </authorList>
    </citation>
    <scope>NUCLEOTIDE SEQUENCE [LARGE SCALE GENOMIC DNA]</scope>
    <source>
        <strain evidence="2">DD4a</strain>
    </source>
</reference>
<dbReference type="SUPFAM" id="SSF56784">
    <property type="entry name" value="HAD-like"/>
    <property type="match status" value="1"/>
</dbReference>
<dbReference type="OrthoDB" id="3851389at2"/>
<evidence type="ECO:0000313" key="2">
    <source>
        <dbReference type="Proteomes" id="UP000265742"/>
    </source>
</evidence>
<dbReference type="AlphaFoldDB" id="A0A3A1TWZ5"/>
<dbReference type="InterPro" id="IPR036412">
    <property type="entry name" value="HAD-like_sf"/>
</dbReference>
<comment type="caution">
    <text evidence="1">The sequence shown here is derived from an EMBL/GenBank/DDBJ whole genome shotgun (WGS) entry which is preliminary data.</text>
</comment>
<dbReference type="Pfam" id="PF12710">
    <property type="entry name" value="HAD"/>
    <property type="match status" value="1"/>
</dbReference>
<dbReference type="RefSeq" id="WP_119483021.1">
    <property type="nucleotide sequence ID" value="NZ_QXTG01000002.1"/>
</dbReference>
<dbReference type="Gene3D" id="3.40.50.1000">
    <property type="entry name" value="HAD superfamily/HAD-like"/>
    <property type="match status" value="1"/>
</dbReference>
<sequence length="221" mass="22773">MRAGTALSARRIVVLDFDGTVAVGDEPVLAYFRGVAGDGADEAFASWVRTGEGFRDGYALVADWAAAHDVAEAVRAQAYAASRAALHDGTAAVTAPAGLADALARRPADVRCVLVTNAPVDGIEPTLERLGLTGLLDGLIGDAGKPAGMAAVLERLLAADGLAPARLLSVGDVWRNDLEPAAAIGAATAFVDRFGRGEGAPTFRGPTLEALLPDVERWWSA</sequence>
<proteinExistence type="predicted"/>
<accession>A0A3A1TWZ5</accession>
<evidence type="ECO:0000313" key="1">
    <source>
        <dbReference type="EMBL" id="RIX28712.1"/>
    </source>
</evidence>
<organism evidence="1 2">
    <name type="scientific">Amnibacterium setariae</name>
    <dbReference type="NCBI Taxonomy" id="2306585"/>
    <lineage>
        <taxon>Bacteria</taxon>
        <taxon>Bacillati</taxon>
        <taxon>Actinomycetota</taxon>
        <taxon>Actinomycetes</taxon>
        <taxon>Micrococcales</taxon>
        <taxon>Microbacteriaceae</taxon>
        <taxon>Amnibacterium</taxon>
    </lineage>
</organism>